<evidence type="ECO:0000256" key="5">
    <source>
        <dbReference type="ARBA" id="ARBA00011881"/>
    </source>
</evidence>
<comment type="cofactor">
    <cofactor evidence="2">
        <name>Zn(2+)</name>
        <dbReference type="ChEBI" id="CHEBI:29105"/>
    </cofactor>
</comment>
<keyword evidence="12" id="KW-1185">Reference proteome</keyword>
<evidence type="ECO:0000313" key="11">
    <source>
        <dbReference type="EMBL" id="GMM51358.1"/>
    </source>
</evidence>
<comment type="similarity">
    <text evidence="4">Belongs to the metallo-dependent hydrolases superfamily. Allantoinase family.</text>
</comment>
<feature type="domain" description="Amidohydrolase-related" evidence="10">
    <location>
        <begin position="51"/>
        <end position="422"/>
    </location>
</feature>
<dbReference type="GO" id="GO:0004038">
    <property type="term" value="F:allantoinase activity"/>
    <property type="evidence" value="ECO:0007669"/>
    <property type="project" value="UniProtKB-EC"/>
</dbReference>
<dbReference type="InterPro" id="IPR011059">
    <property type="entry name" value="Metal-dep_hydrolase_composite"/>
</dbReference>
<dbReference type="InterPro" id="IPR032466">
    <property type="entry name" value="Metal_Hydrolase"/>
</dbReference>
<dbReference type="PROSITE" id="PS01137">
    <property type="entry name" value="TATD_1"/>
    <property type="match status" value="1"/>
</dbReference>
<dbReference type="NCBIfam" id="TIGR03178">
    <property type="entry name" value="allantoinase"/>
    <property type="match status" value="1"/>
</dbReference>
<dbReference type="GO" id="GO:0006145">
    <property type="term" value="P:purine nucleobase catabolic process"/>
    <property type="evidence" value="ECO:0007669"/>
    <property type="project" value="TreeGrafter"/>
</dbReference>
<dbReference type="Pfam" id="PF01979">
    <property type="entry name" value="Amidohydro_1"/>
    <property type="match status" value="1"/>
</dbReference>
<evidence type="ECO:0000313" key="12">
    <source>
        <dbReference type="Proteomes" id="UP001362899"/>
    </source>
</evidence>
<dbReference type="InterPro" id="IPR017593">
    <property type="entry name" value="Allantoinase"/>
</dbReference>
<evidence type="ECO:0000256" key="7">
    <source>
        <dbReference type="ARBA" id="ARBA00022723"/>
    </source>
</evidence>
<dbReference type="InterPro" id="IPR006680">
    <property type="entry name" value="Amidohydro-rel"/>
</dbReference>
<evidence type="ECO:0000259" key="10">
    <source>
        <dbReference type="Pfam" id="PF01979"/>
    </source>
</evidence>
<dbReference type="FunFam" id="3.20.20.140:FF:000032">
    <property type="entry name" value="Allantoinase Dal1"/>
    <property type="match status" value="1"/>
</dbReference>
<proteinExistence type="inferred from homology"/>
<evidence type="ECO:0000256" key="2">
    <source>
        <dbReference type="ARBA" id="ARBA00001947"/>
    </source>
</evidence>
<dbReference type="Gene3D" id="3.20.20.140">
    <property type="entry name" value="Metal-dependent hydrolases"/>
    <property type="match status" value="1"/>
</dbReference>
<accession>A0AAV5RKV3</accession>
<keyword evidence="9" id="KW-0862">Zinc</keyword>
<evidence type="ECO:0000256" key="8">
    <source>
        <dbReference type="ARBA" id="ARBA00022801"/>
    </source>
</evidence>
<sequence>MTESTGSIYSDKVCIESKLQPATVYYKNGKIDEIKLDYKDPNAVDYTGLSILPGLIDTHVHLNEPGRTEWEGFETGTKAAASGGVTTVIDMPLNAIPPTTTVPNFELKLKAAENQCWVDVGFWGGVIPSNAAELKPLIKRGVLGFKCFLMQGLDPDFPMVTLPDVEKAMQELETENTILLFHAELESGEGCSHGDPEKYSTFLSLRPDKFEVDAINAIAELAPKHPNLKLHIVHLGTSEALPTLRKFRNQISVETCFHYLAFDAESIPDGAVLYKVVPPIRSKQTQNALWQALKDGEIQSVVSDHSPCTANLKEVEQRNFVTSWAGITSVGLGLTVLWTKAHEHSVTLPEIAKWCSAGPAEEAGISKLKGSITVGKDADFCIFNENEEWTFDASKMDYKNKLTVYNGMPVKGKVVETILRGKSIYKFGNTFSAPEGNFILGRK</sequence>
<keyword evidence="8" id="KW-0378">Hydrolase</keyword>
<dbReference type="PANTHER" id="PTHR43668">
    <property type="entry name" value="ALLANTOINASE"/>
    <property type="match status" value="1"/>
</dbReference>
<dbReference type="GO" id="GO:0008270">
    <property type="term" value="F:zinc ion binding"/>
    <property type="evidence" value="ECO:0007669"/>
    <property type="project" value="InterPro"/>
</dbReference>
<keyword evidence="7" id="KW-0479">Metal-binding</keyword>
<dbReference type="SUPFAM" id="SSF51338">
    <property type="entry name" value="Composite domain of metallo-dependent hydrolases"/>
    <property type="match status" value="1"/>
</dbReference>
<evidence type="ECO:0000256" key="1">
    <source>
        <dbReference type="ARBA" id="ARBA00001756"/>
    </source>
</evidence>
<dbReference type="GO" id="GO:0005737">
    <property type="term" value="C:cytoplasm"/>
    <property type="evidence" value="ECO:0007669"/>
    <property type="project" value="TreeGrafter"/>
</dbReference>
<dbReference type="SUPFAM" id="SSF51556">
    <property type="entry name" value="Metallo-dependent hydrolases"/>
    <property type="match status" value="1"/>
</dbReference>
<comment type="pathway">
    <text evidence="3">Nitrogen metabolism; (S)-allantoin degradation; allantoate from (S)-allantoin: step 1/1.</text>
</comment>
<evidence type="ECO:0000256" key="4">
    <source>
        <dbReference type="ARBA" id="ARBA00010368"/>
    </source>
</evidence>
<dbReference type="InterPro" id="IPR018228">
    <property type="entry name" value="DNase_TatD-rel_CS"/>
</dbReference>
<dbReference type="EC" id="3.5.2.5" evidence="6"/>
<evidence type="ECO:0000256" key="6">
    <source>
        <dbReference type="ARBA" id="ARBA00012863"/>
    </source>
</evidence>
<dbReference type="GO" id="GO:0050897">
    <property type="term" value="F:cobalt ion binding"/>
    <property type="evidence" value="ECO:0007669"/>
    <property type="project" value="InterPro"/>
</dbReference>
<dbReference type="PANTHER" id="PTHR43668:SF2">
    <property type="entry name" value="ALLANTOINASE"/>
    <property type="match status" value="1"/>
</dbReference>
<dbReference type="Proteomes" id="UP001362899">
    <property type="component" value="Unassembled WGS sequence"/>
</dbReference>
<dbReference type="AlphaFoldDB" id="A0AAV5RKV3"/>
<name>A0AAV5RKV3_STABA</name>
<evidence type="ECO:0000256" key="3">
    <source>
        <dbReference type="ARBA" id="ARBA00004968"/>
    </source>
</evidence>
<comment type="caution">
    <text evidence="11">The sequence shown here is derived from an EMBL/GenBank/DDBJ whole genome shotgun (WGS) entry which is preliminary data.</text>
</comment>
<comment type="subunit">
    <text evidence="5">Homotetramer.</text>
</comment>
<evidence type="ECO:0000256" key="9">
    <source>
        <dbReference type="ARBA" id="ARBA00022833"/>
    </source>
</evidence>
<comment type="catalytic activity">
    <reaction evidence="1">
        <text>(S)-allantoin + H2O = allantoate + H(+)</text>
        <dbReference type="Rhea" id="RHEA:17029"/>
        <dbReference type="ChEBI" id="CHEBI:15377"/>
        <dbReference type="ChEBI" id="CHEBI:15378"/>
        <dbReference type="ChEBI" id="CHEBI:15678"/>
        <dbReference type="ChEBI" id="CHEBI:17536"/>
        <dbReference type="EC" id="3.5.2.5"/>
    </reaction>
</comment>
<protein>
    <recommendedName>
        <fullName evidence="6">allantoinase</fullName>
        <ecNumber evidence="6">3.5.2.5</ecNumber>
    </recommendedName>
</protein>
<gene>
    <name evidence="11" type="ORF">DASB73_023160</name>
</gene>
<dbReference type="GO" id="GO:0000256">
    <property type="term" value="P:allantoin catabolic process"/>
    <property type="evidence" value="ECO:0007669"/>
    <property type="project" value="InterPro"/>
</dbReference>
<reference evidence="11 12" key="1">
    <citation type="journal article" date="2023" name="Elife">
        <title>Identification of key yeast species and microbe-microbe interactions impacting larval growth of Drosophila in the wild.</title>
        <authorList>
            <person name="Mure A."/>
            <person name="Sugiura Y."/>
            <person name="Maeda R."/>
            <person name="Honda K."/>
            <person name="Sakurai N."/>
            <person name="Takahashi Y."/>
            <person name="Watada M."/>
            <person name="Katoh T."/>
            <person name="Gotoh A."/>
            <person name="Gotoh Y."/>
            <person name="Taniguchi I."/>
            <person name="Nakamura K."/>
            <person name="Hayashi T."/>
            <person name="Katayama T."/>
            <person name="Uemura T."/>
            <person name="Hattori Y."/>
        </authorList>
    </citation>
    <scope>NUCLEOTIDE SEQUENCE [LARGE SCALE GENOMIC DNA]</scope>
    <source>
        <strain evidence="11 12">SB-73</strain>
    </source>
</reference>
<dbReference type="EMBL" id="BTGC01000005">
    <property type="protein sequence ID" value="GMM51358.1"/>
    <property type="molecule type" value="Genomic_DNA"/>
</dbReference>
<organism evidence="11 12">
    <name type="scientific">Starmerella bacillaris</name>
    <name type="common">Yeast</name>
    <name type="synonym">Candida zemplinina</name>
    <dbReference type="NCBI Taxonomy" id="1247836"/>
    <lineage>
        <taxon>Eukaryota</taxon>
        <taxon>Fungi</taxon>
        <taxon>Dikarya</taxon>
        <taxon>Ascomycota</taxon>
        <taxon>Saccharomycotina</taxon>
        <taxon>Dipodascomycetes</taxon>
        <taxon>Dipodascales</taxon>
        <taxon>Trichomonascaceae</taxon>
        <taxon>Starmerella</taxon>
    </lineage>
</organism>
<dbReference type="InterPro" id="IPR050138">
    <property type="entry name" value="DHOase/Allantoinase_Hydrolase"/>
</dbReference>